<dbReference type="Proteomes" id="UP000600101">
    <property type="component" value="Unassembled WGS sequence"/>
</dbReference>
<dbReference type="SUPFAM" id="SSF54909">
    <property type="entry name" value="Dimeric alpha+beta barrel"/>
    <property type="match status" value="1"/>
</dbReference>
<dbReference type="Gene3D" id="3.30.70.100">
    <property type="match status" value="1"/>
</dbReference>
<dbReference type="PANTHER" id="PTHR41521">
    <property type="match status" value="1"/>
</dbReference>
<reference evidence="2" key="1">
    <citation type="submission" date="2020-08" db="EMBL/GenBank/DDBJ databases">
        <authorList>
            <person name="Hu Y."/>
            <person name="Nguyen S.V."/>
            <person name="Li F."/>
            <person name="Fanning S."/>
        </authorList>
    </citation>
    <scope>NUCLEOTIDE SEQUENCE</scope>
    <source>
        <strain evidence="2">SYSU D8009</strain>
    </source>
</reference>
<gene>
    <name evidence="2" type="ORF">H7965_02835</name>
</gene>
<name>A0A9X0UCB4_9PROT</name>
<dbReference type="PANTHER" id="PTHR41521:SF4">
    <property type="entry name" value="BLR0684 PROTEIN"/>
    <property type="match status" value="1"/>
</dbReference>
<organism evidence="2 3">
    <name type="scientific">Siccirubricoccus deserti</name>
    <dbReference type="NCBI Taxonomy" id="2013562"/>
    <lineage>
        <taxon>Bacteria</taxon>
        <taxon>Pseudomonadati</taxon>
        <taxon>Pseudomonadota</taxon>
        <taxon>Alphaproteobacteria</taxon>
        <taxon>Acetobacterales</taxon>
        <taxon>Roseomonadaceae</taxon>
        <taxon>Siccirubricoccus</taxon>
    </lineage>
</organism>
<evidence type="ECO:0000313" key="2">
    <source>
        <dbReference type="EMBL" id="MBC4014246.1"/>
    </source>
</evidence>
<evidence type="ECO:0000259" key="1">
    <source>
        <dbReference type="Pfam" id="PF07045"/>
    </source>
</evidence>
<dbReference type="RefSeq" id="WP_186769008.1">
    <property type="nucleotide sequence ID" value="NZ_JACOMF010000002.1"/>
</dbReference>
<proteinExistence type="predicted"/>
<keyword evidence="3" id="KW-1185">Reference proteome</keyword>
<dbReference type="InterPro" id="IPR010753">
    <property type="entry name" value="DUF1330"/>
</dbReference>
<protein>
    <submittedName>
        <fullName evidence="2">DUF1330 domain-containing protein</fullName>
    </submittedName>
</protein>
<sequence length="97" mass="10535">MAAYLLANIRVKDPARFAEYREKVAPLIAAFGGRYLIRGGAVAPVEGAKVFERVVVLEFPDMASLRAFYDSPEYAPLIALRQQASEGDVALVEGYAG</sequence>
<dbReference type="AlphaFoldDB" id="A0A9X0UCB4"/>
<accession>A0A9X0UCB4</accession>
<evidence type="ECO:0000313" key="3">
    <source>
        <dbReference type="Proteomes" id="UP000600101"/>
    </source>
</evidence>
<dbReference type="EMBL" id="JACOMF010000002">
    <property type="protein sequence ID" value="MBC4014246.1"/>
    <property type="molecule type" value="Genomic_DNA"/>
</dbReference>
<feature type="domain" description="DUF1330" evidence="1">
    <location>
        <begin position="3"/>
        <end position="95"/>
    </location>
</feature>
<dbReference type="Pfam" id="PF07045">
    <property type="entry name" value="DUF1330"/>
    <property type="match status" value="1"/>
</dbReference>
<comment type="caution">
    <text evidence="2">The sequence shown here is derived from an EMBL/GenBank/DDBJ whole genome shotgun (WGS) entry which is preliminary data.</text>
</comment>
<dbReference type="InterPro" id="IPR011008">
    <property type="entry name" value="Dimeric_a/b-barrel"/>
</dbReference>